<dbReference type="AlphaFoldDB" id="A0AAW2XVR4"/>
<accession>A0AAW2XVR4</accession>
<organism evidence="1">
    <name type="scientific">Sesamum latifolium</name>
    <dbReference type="NCBI Taxonomy" id="2727402"/>
    <lineage>
        <taxon>Eukaryota</taxon>
        <taxon>Viridiplantae</taxon>
        <taxon>Streptophyta</taxon>
        <taxon>Embryophyta</taxon>
        <taxon>Tracheophyta</taxon>
        <taxon>Spermatophyta</taxon>
        <taxon>Magnoliopsida</taxon>
        <taxon>eudicotyledons</taxon>
        <taxon>Gunneridae</taxon>
        <taxon>Pentapetalae</taxon>
        <taxon>asterids</taxon>
        <taxon>lamiids</taxon>
        <taxon>Lamiales</taxon>
        <taxon>Pedaliaceae</taxon>
        <taxon>Sesamum</taxon>
    </lineage>
</organism>
<reference evidence="1" key="2">
    <citation type="journal article" date="2024" name="Plant">
        <title>Genomic evolution and insights into agronomic trait innovations of Sesamum species.</title>
        <authorList>
            <person name="Miao H."/>
            <person name="Wang L."/>
            <person name="Qu L."/>
            <person name="Liu H."/>
            <person name="Sun Y."/>
            <person name="Le M."/>
            <person name="Wang Q."/>
            <person name="Wei S."/>
            <person name="Zheng Y."/>
            <person name="Lin W."/>
            <person name="Duan Y."/>
            <person name="Cao H."/>
            <person name="Xiong S."/>
            <person name="Wang X."/>
            <person name="Wei L."/>
            <person name="Li C."/>
            <person name="Ma Q."/>
            <person name="Ju M."/>
            <person name="Zhao R."/>
            <person name="Li G."/>
            <person name="Mu C."/>
            <person name="Tian Q."/>
            <person name="Mei H."/>
            <person name="Zhang T."/>
            <person name="Gao T."/>
            <person name="Zhang H."/>
        </authorList>
    </citation>
    <scope>NUCLEOTIDE SEQUENCE</scope>
    <source>
        <strain evidence="1">KEN1</strain>
    </source>
</reference>
<gene>
    <name evidence="1" type="ORF">Slati_0415300</name>
</gene>
<dbReference type="EMBL" id="JACGWN010000002">
    <property type="protein sequence ID" value="KAL0457881.1"/>
    <property type="molecule type" value="Genomic_DNA"/>
</dbReference>
<comment type="caution">
    <text evidence="1">The sequence shown here is derived from an EMBL/GenBank/DDBJ whole genome shotgun (WGS) entry which is preliminary data.</text>
</comment>
<evidence type="ECO:0000313" key="1">
    <source>
        <dbReference type="EMBL" id="KAL0457881.1"/>
    </source>
</evidence>
<reference evidence="1" key="1">
    <citation type="submission" date="2020-06" db="EMBL/GenBank/DDBJ databases">
        <authorList>
            <person name="Li T."/>
            <person name="Hu X."/>
            <person name="Zhang T."/>
            <person name="Song X."/>
            <person name="Zhang H."/>
            <person name="Dai N."/>
            <person name="Sheng W."/>
            <person name="Hou X."/>
            <person name="Wei L."/>
        </authorList>
    </citation>
    <scope>NUCLEOTIDE SEQUENCE</scope>
    <source>
        <strain evidence="1">KEN1</strain>
        <tissue evidence="1">Leaf</tissue>
    </source>
</reference>
<protein>
    <submittedName>
        <fullName evidence="1">Uncharacterized protein</fullName>
    </submittedName>
</protein>
<proteinExistence type="predicted"/>
<sequence length="114" mass="13196">MLLRISRAIIFSNGWGAAIYRKFVHHHYFGEGDALSFIFGGSSNLVLNILKAFLKALKACKPLWRSQQGSPLPPVRWGRRHRNVSFSFFFRDVHVGRSGYTSRDQRRHLLSNYC</sequence>
<name>A0AAW2XVR4_9LAMI</name>